<evidence type="ECO:0000313" key="9">
    <source>
        <dbReference type="EMBL" id="OEU21225.1"/>
    </source>
</evidence>
<feature type="transmembrane region" description="Helical" evidence="8">
    <location>
        <begin position="100"/>
        <end position="117"/>
    </location>
</feature>
<dbReference type="KEGG" id="fcy:FRACYDRAFT_167463"/>
<evidence type="ECO:0000256" key="8">
    <source>
        <dbReference type="SAM" id="Phobius"/>
    </source>
</evidence>
<accession>A0A1E7FT05</accession>
<dbReference type="InterPro" id="IPR029008">
    <property type="entry name" value="EMC6-like"/>
</dbReference>
<protein>
    <recommendedName>
        <fullName evidence="3">ER membrane protein complex subunit 6</fullName>
    </recommendedName>
</protein>
<reference evidence="9 10" key="1">
    <citation type="submission" date="2016-09" db="EMBL/GenBank/DDBJ databases">
        <title>Extensive genetic diversity and differential bi-allelic expression allows diatom success in the polar Southern Ocean.</title>
        <authorList>
            <consortium name="DOE Joint Genome Institute"/>
            <person name="Mock T."/>
            <person name="Otillar R.P."/>
            <person name="Strauss J."/>
            <person name="Dupont C."/>
            <person name="Frickenhaus S."/>
            <person name="Maumus F."/>
            <person name="Mcmullan M."/>
            <person name="Sanges R."/>
            <person name="Schmutz J."/>
            <person name="Toseland A."/>
            <person name="Valas R."/>
            <person name="Veluchamy A."/>
            <person name="Ward B.J."/>
            <person name="Allen A."/>
            <person name="Barry K."/>
            <person name="Falciatore A."/>
            <person name="Ferrante M."/>
            <person name="Fortunato A.E."/>
            <person name="Gloeckner G."/>
            <person name="Gruber A."/>
            <person name="Hipkin R."/>
            <person name="Janech M."/>
            <person name="Kroth P."/>
            <person name="Leese F."/>
            <person name="Lindquist E."/>
            <person name="Lyon B.R."/>
            <person name="Martin J."/>
            <person name="Mayer C."/>
            <person name="Parker M."/>
            <person name="Quesneville H."/>
            <person name="Raymond J."/>
            <person name="Uhlig C."/>
            <person name="Valentin K.U."/>
            <person name="Worden A.Z."/>
            <person name="Armbrust E.V."/>
            <person name="Bowler C."/>
            <person name="Green B."/>
            <person name="Moulton V."/>
            <person name="Van Oosterhout C."/>
            <person name="Grigoriev I."/>
        </authorList>
    </citation>
    <scope>NUCLEOTIDE SEQUENCE [LARGE SCALE GENOMIC DNA]</scope>
    <source>
        <strain evidence="9 10">CCMP1102</strain>
    </source>
</reference>
<dbReference type="PANTHER" id="PTHR20994:SF0">
    <property type="entry name" value="ER MEMBRANE PROTEIN COMPLEX SUBUNIT 6"/>
    <property type="match status" value="1"/>
</dbReference>
<dbReference type="GO" id="GO:0034975">
    <property type="term" value="P:protein folding in endoplasmic reticulum"/>
    <property type="evidence" value="ECO:0007669"/>
    <property type="project" value="TreeGrafter"/>
</dbReference>
<evidence type="ECO:0000256" key="7">
    <source>
        <dbReference type="ARBA" id="ARBA00023136"/>
    </source>
</evidence>
<feature type="transmembrane region" description="Helical" evidence="8">
    <location>
        <begin position="61"/>
        <end position="79"/>
    </location>
</feature>
<dbReference type="InParanoid" id="A0A1E7FT05"/>
<gene>
    <name evidence="9" type="ORF">FRACYDRAFT_167463</name>
</gene>
<evidence type="ECO:0000256" key="4">
    <source>
        <dbReference type="ARBA" id="ARBA00022692"/>
    </source>
</evidence>
<dbReference type="PANTHER" id="PTHR20994">
    <property type="entry name" value="ER MEMBRANE PROTEIN COMPLEX SUBUNIT 6"/>
    <property type="match status" value="1"/>
</dbReference>
<keyword evidence="6 8" id="KW-1133">Transmembrane helix</keyword>
<dbReference type="GO" id="GO:0072546">
    <property type="term" value="C:EMC complex"/>
    <property type="evidence" value="ECO:0007669"/>
    <property type="project" value="InterPro"/>
</dbReference>
<dbReference type="AlphaFoldDB" id="A0A1E7FT05"/>
<evidence type="ECO:0000256" key="2">
    <source>
        <dbReference type="ARBA" id="ARBA00009436"/>
    </source>
</evidence>
<comment type="subcellular location">
    <subcellularLocation>
        <location evidence="1">Endoplasmic reticulum membrane</location>
        <topology evidence="1">Multi-pass membrane protein</topology>
    </subcellularLocation>
</comment>
<evidence type="ECO:0000256" key="3">
    <source>
        <dbReference type="ARBA" id="ARBA00020827"/>
    </source>
</evidence>
<keyword evidence="7 8" id="KW-0472">Membrane</keyword>
<organism evidence="9 10">
    <name type="scientific">Fragilariopsis cylindrus CCMP1102</name>
    <dbReference type="NCBI Taxonomy" id="635003"/>
    <lineage>
        <taxon>Eukaryota</taxon>
        <taxon>Sar</taxon>
        <taxon>Stramenopiles</taxon>
        <taxon>Ochrophyta</taxon>
        <taxon>Bacillariophyta</taxon>
        <taxon>Bacillariophyceae</taxon>
        <taxon>Bacillariophycidae</taxon>
        <taxon>Bacillariales</taxon>
        <taxon>Bacillariaceae</taxon>
        <taxon>Fragilariopsis</taxon>
    </lineage>
</organism>
<evidence type="ECO:0000313" key="10">
    <source>
        <dbReference type="Proteomes" id="UP000095751"/>
    </source>
</evidence>
<keyword evidence="10" id="KW-1185">Reference proteome</keyword>
<proteinExistence type="inferred from homology"/>
<evidence type="ECO:0000256" key="6">
    <source>
        <dbReference type="ARBA" id="ARBA00022989"/>
    </source>
</evidence>
<keyword evidence="4 8" id="KW-0812">Transmembrane</keyword>
<evidence type="ECO:0000256" key="1">
    <source>
        <dbReference type="ARBA" id="ARBA00004477"/>
    </source>
</evidence>
<dbReference type="InterPro" id="IPR008504">
    <property type="entry name" value="Emc6"/>
</dbReference>
<dbReference type="Proteomes" id="UP000095751">
    <property type="component" value="Unassembled WGS sequence"/>
</dbReference>
<dbReference type="OrthoDB" id="16510at2759"/>
<dbReference type="EMBL" id="KV784354">
    <property type="protein sequence ID" value="OEU21225.1"/>
    <property type="molecule type" value="Genomic_DNA"/>
</dbReference>
<dbReference type="GO" id="GO:0000045">
    <property type="term" value="P:autophagosome assembly"/>
    <property type="evidence" value="ECO:0007669"/>
    <property type="project" value="TreeGrafter"/>
</dbReference>
<comment type="similarity">
    <text evidence="2">Belongs to the EMC6 family.</text>
</comment>
<sequence>MAGIDAALPGPDTHDEKDVFDVTTLRYNLQHIDKIRSVMNIASGCVAGICGLTGLEGLVCFLMLHLSVLILIWGFKMNFQLRSYTRQSIWSYSTANLQQSGLSFTLFWTLFYGLVYLY</sequence>
<dbReference type="Pfam" id="PF07019">
    <property type="entry name" value="EMC6"/>
    <property type="match status" value="1"/>
</dbReference>
<name>A0A1E7FT05_9STRA</name>
<evidence type="ECO:0000256" key="5">
    <source>
        <dbReference type="ARBA" id="ARBA00022824"/>
    </source>
</evidence>
<keyword evidence="5" id="KW-0256">Endoplasmic reticulum</keyword>